<accession>A0A838L1Q1</accession>
<dbReference type="SMART" id="SM00028">
    <property type="entry name" value="TPR"/>
    <property type="match status" value="3"/>
</dbReference>
<feature type="domain" description="SPOR" evidence="3">
    <location>
        <begin position="631"/>
        <end position="711"/>
    </location>
</feature>
<evidence type="ECO:0000256" key="2">
    <source>
        <dbReference type="SAM" id="SignalP"/>
    </source>
</evidence>
<evidence type="ECO:0000259" key="3">
    <source>
        <dbReference type="PROSITE" id="PS51724"/>
    </source>
</evidence>
<dbReference type="RefSeq" id="WP_160363261.1">
    <property type="nucleotide sequence ID" value="NZ_JACEIB010000003.1"/>
</dbReference>
<feature type="region of interest" description="Disordered" evidence="1">
    <location>
        <begin position="348"/>
        <end position="644"/>
    </location>
</feature>
<feature type="compositionally biased region" description="Basic and acidic residues" evidence="1">
    <location>
        <begin position="489"/>
        <end position="498"/>
    </location>
</feature>
<dbReference type="InterPro" id="IPR007730">
    <property type="entry name" value="SPOR-like_dom"/>
</dbReference>
<feature type="compositionally biased region" description="Low complexity" evidence="1">
    <location>
        <begin position="404"/>
        <end position="428"/>
    </location>
</feature>
<dbReference type="InterPro" id="IPR011990">
    <property type="entry name" value="TPR-like_helical_dom_sf"/>
</dbReference>
<feature type="signal peptide" evidence="2">
    <location>
        <begin position="1"/>
        <end position="28"/>
    </location>
</feature>
<feature type="compositionally biased region" description="Low complexity" evidence="1">
    <location>
        <begin position="539"/>
        <end position="551"/>
    </location>
</feature>
<feature type="compositionally biased region" description="Pro residues" evidence="1">
    <location>
        <begin position="350"/>
        <end position="361"/>
    </location>
</feature>
<gene>
    <name evidence="4" type="ORF">HZF05_04865</name>
</gene>
<evidence type="ECO:0000313" key="5">
    <source>
        <dbReference type="Proteomes" id="UP000570166"/>
    </source>
</evidence>
<keyword evidence="2" id="KW-0732">Signal</keyword>
<feature type="region of interest" description="Disordered" evidence="1">
    <location>
        <begin position="274"/>
        <end position="332"/>
    </location>
</feature>
<dbReference type="Pfam" id="PF05036">
    <property type="entry name" value="SPOR"/>
    <property type="match status" value="1"/>
</dbReference>
<dbReference type="Gene3D" id="3.30.70.1070">
    <property type="entry name" value="Sporulation related repeat"/>
    <property type="match status" value="1"/>
</dbReference>
<feature type="chain" id="PRO_5032912513" evidence="2">
    <location>
        <begin position="29"/>
        <end position="724"/>
    </location>
</feature>
<dbReference type="AlphaFoldDB" id="A0A838L1Q1"/>
<protein>
    <submittedName>
        <fullName evidence="4">SPOR domain-containing protein</fullName>
    </submittedName>
</protein>
<name>A0A838L1Q1_9SPHN</name>
<feature type="compositionally biased region" description="Basic residues" evidence="1">
    <location>
        <begin position="567"/>
        <end position="577"/>
    </location>
</feature>
<dbReference type="Gene3D" id="1.25.40.10">
    <property type="entry name" value="Tetratricopeptide repeat domain"/>
    <property type="match status" value="1"/>
</dbReference>
<feature type="compositionally biased region" description="Polar residues" evidence="1">
    <location>
        <begin position="578"/>
        <end position="589"/>
    </location>
</feature>
<dbReference type="EMBL" id="JACEIB010000003">
    <property type="protein sequence ID" value="MBA2933423.1"/>
    <property type="molecule type" value="Genomic_DNA"/>
</dbReference>
<keyword evidence="5" id="KW-1185">Reference proteome</keyword>
<evidence type="ECO:0000313" key="4">
    <source>
        <dbReference type="EMBL" id="MBA2933423.1"/>
    </source>
</evidence>
<reference evidence="4 5" key="1">
    <citation type="submission" date="2020-07" db="EMBL/GenBank/DDBJ databases">
        <authorList>
            <person name="Sun Q."/>
        </authorList>
    </citation>
    <scope>NUCLEOTIDE SEQUENCE [LARGE SCALE GENOMIC DNA]</scope>
    <source>
        <strain evidence="4 5">CGMCC 1.13654</strain>
    </source>
</reference>
<comment type="caution">
    <text evidence="4">The sequence shown here is derived from an EMBL/GenBank/DDBJ whole genome shotgun (WGS) entry which is preliminary data.</text>
</comment>
<organism evidence="4 5">
    <name type="scientific">Sphingomonas chungangi</name>
    <dbReference type="NCBI Taxonomy" id="2683589"/>
    <lineage>
        <taxon>Bacteria</taxon>
        <taxon>Pseudomonadati</taxon>
        <taxon>Pseudomonadota</taxon>
        <taxon>Alphaproteobacteria</taxon>
        <taxon>Sphingomonadales</taxon>
        <taxon>Sphingomonadaceae</taxon>
        <taxon>Sphingomonas</taxon>
    </lineage>
</organism>
<dbReference type="SUPFAM" id="SSF48452">
    <property type="entry name" value="TPR-like"/>
    <property type="match status" value="1"/>
</dbReference>
<evidence type="ECO:0000256" key="1">
    <source>
        <dbReference type="SAM" id="MobiDB-lite"/>
    </source>
</evidence>
<sequence>MPNLPIPGALRRLLIPALLLSAAMPAMAQAPAGAVVQPLPQSTDPAELLAQALRTLATEPNNLQALTAAGHNALILGDPNAAVGFFGKAQEIAPNDGGVKAGLGSALVQLEKPQDALRLFSEASRLGVPDADFAEDRGLAYDLTGDQARAQADYRTVLASHPDDDTARRRLALSQGISGQKTAAIATLDPLIRKRDIAAWRAQTFVLAMDGDAKGANDITRIMLPQQATMLQPFLVRLATLSPADKARAVHFGEMPATGATYTPAQVASVSAPATYASAPPRETAPAPRSDLAPIPAKTIPQPAPAPLQVSATTPKPVETKRPAETPAPAAASTNYTAAPLAQIALTPAAPQPTPASPAPSPAVQLAQAEPHRAEIAGPPAPPPDALPTPAAQGHYDLPHDAASRAPSRPVRATPAPVVAKTVGTPVVHGKTATASVDDTTPATTSKKSAKTELASTDDSDAKSTKTRAAKVSKDDDTDLALVKGSKAKASDATKLADADDDDCAPVARSKSKAHGRTAGKKKASTACTKLASADDDSTTATKAKSASAKARLADADDEDCAPAPKSKGKSHGKSSARKTASTACTTKLASADGGGDTAVKTKKGAKSKSSTSDDADDSKTKSSKSAKAEKGNPERVYVQVAGGANRDDMDKAWAGVKKKAPDLMKGHNPSTTPLRATNRLLVGPFKDEDEAQAFVNKMAAKGLSGFTFKSAKGQKVEKIDTGK</sequence>
<feature type="compositionally biased region" description="Low complexity" evidence="1">
    <location>
        <begin position="440"/>
        <end position="457"/>
    </location>
</feature>
<proteinExistence type="predicted"/>
<dbReference type="SUPFAM" id="SSF110997">
    <property type="entry name" value="Sporulation related repeat"/>
    <property type="match status" value="1"/>
</dbReference>
<dbReference type="Proteomes" id="UP000570166">
    <property type="component" value="Unassembled WGS sequence"/>
</dbReference>
<dbReference type="PROSITE" id="PS51724">
    <property type="entry name" value="SPOR"/>
    <property type="match status" value="1"/>
</dbReference>
<dbReference type="GO" id="GO:0042834">
    <property type="term" value="F:peptidoglycan binding"/>
    <property type="evidence" value="ECO:0007669"/>
    <property type="project" value="InterPro"/>
</dbReference>
<dbReference type="InterPro" id="IPR036680">
    <property type="entry name" value="SPOR-like_sf"/>
</dbReference>
<dbReference type="InterPro" id="IPR019734">
    <property type="entry name" value="TPR_rpt"/>
</dbReference>
<feature type="compositionally biased region" description="Basic residues" evidence="1">
    <location>
        <begin position="510"/>
        <end position="524"/>
    </location>
</feature>